<evidence type="ECO:0000259" key="3">
    <source>
        <dbReference type="Pfam" id="PF01048"/>
    </source>
</evidence>
<dbReference type="PANTHER" id="PTHR42679">
    <property type="entry name" value="S-METHYL-5'-THIOADENOSINE PHOSPHORYLASE"/>
    <property type="match status" value="1"/>
</dbReference>
<dbReference type="InterPro" id="IPR035994">
    <property type="entry name" value="Nucleoside_phosphorylase_sf"/>
</dbReference>
<accession>A0A372MHG5</accession>
<reference evidence="4 5" key="2">
    <citation type="submission" date="2018-09" db="EMBL/GenBank/DDBJ databases">
        <title>Genome of Sphaerochaeta halotolerans strain 4-11.</title>
        <authorList>
            <person name="Nazina T.N."/>
            <person name="Sokolova D.S."/>
        </authorList>
    </citation>
    <scope>NUCLEOTIDE SEQUENCE [LARGE SCALE GENOMIC DNA]</scope>
    <source>
        <strain evidence="4 5">4-11</strain>
    </source>
</reference>
<dbReference type="AlphaFoldDB" id="A0A372MHG5"/>
<dbReference type="CDD" id="cd09010">
    <property type="entry name" value="MTAP_SsMTAPII_like_MTIP"/>
    <property type="match status" value="1"/>
</dbReference>
<evidence type="ECO:0000313" key="5">
    <source>
        <dbReference type="Proteomes" id="UP000264002"/>
    </source>
</evidence>
<dbReference type="Gene3D" id="3.40.50.1580">
    <property type="entry name" value="Nucleoside phosphorylase domain"/>
    <property type="match status" value="1"/>
</dbReference>
<dbReference type="GO" id="GO:0005829">
    <property type="term" value="C:cytosol"/>
    <property type="evidence" value="ECO:0007669"/>
    <property type="project" value="TreeGrafter"/>
</dbReference>
<dbReference type="InterPro" id="IPR000845">
    <property type="entry name" value="Nucleoside_phosphorylase_d"/>
</dbReference>
<dbReference type="GO" id="GO:0019509">
    <property type="term" value="P:L-methionine salvage from methylthioadenosine"/>
    <property type="evidence" value="ECO:0007669"/>
    <property type="project" value="TreeGrafter"/>
</dbReference>
<evidence type="ECO:0000256" key="2">
    <source>
        <dbReference type="ARBA" id="ARBA00022679"/>
    </source>
</evidence>
<proteinExistence type="predicted"/>
<dbReference type="RefSeq" id="WP_117330024.1">
    <property type="nucleotide sequence ID" value="NZ_QUWK01000005.1"/>
</dbReference>
<protein>
    <submittedName>
        <fullName evidence="4">S-methyl-5'-thioadenosine phosphorylase</fullName>
    </submittedName>
</protein>
<dbReference type="GO" id="GO:0017061">
    <property type="term" value="F:S-methyl-5-thioadenosine phosphorylase activity"/>
    <property type="evidence" value="ECO:0007669"/>
    <property type="project" value="InterPro"/>
</dbReference>
<evidence type="ECO:0000256" key="1">
    <source>
        <dbReference type="ARBA" id="ARBA00022676"/>
    </source>
</evidence>
<dbReference type="GO" id="GO:0009116">
    <property type="term" value="P:nucleoside metabolic process"/>
    <property type="evidence" value="ECO:0007669"/>
    <property type="project" value="InterPro"/>
</dbReference>
<keyword evidence="1" id="KW-0328">Glycosyltransferase</keyword>
<reference evidence="5" key="1">
    <citation type="submission" date="2018-08" db="EMBL/GenBank/DDBJ databases">
        <authorList>
            <person name="Grouzdev D.S."/>
            <person name="Krutkina M.S."/>
        </authorList>
    </citation>
    <scope>NUCLEOTIDE SEQUENCE [LARGE SCALE GENOMIC DNA]</scope>
    <source>
        <strain evidence="5">4-11</strain>
    </source>
</reference>
<keyword evidence="2" id="KW-0808">Transferase</keyword>
<keyword evidence="5" id="KW-1185">Reference proteome</keyword>
<name>A0A372MHG5_9SPIR</name>
<comment type="caution">
    <text evidence="4">The sequence shown here is derived from an EMBL/GenBank/DDBJ whole genome shotgun (WGS) entry which is preliminary data.</text>
</comment>
<dbReference type="EMBL" id="QUWK01000005">
    <property type="protein sequence ID" value="RFU95215.1"/>
    <property type="molecule type" value="Genomic_DNA"/>
</dbReference>
<dbReference type="PANTHER" id="PTHR42679:SF2">
    <property type="entry name" value="S-METHYL-5'-THIOADENOSINE PHOSPHORYLASE"/>
    <property type="match status" value="1"/>
</dbReference>
<dbReference type="InterPro" id="IPR010044">
    <property type="entry name" value="MTAP"/>
</dbReference>
<dbReference type="Proteomes" id="UP000264002">
    <property type="component" value="Unassembled WGS sequence"/>
</dbReference>
<dbReference type="Pfam" id="PF01048">
    <property type="entry name" value="PNP_UDP_1"/>
    <property type="match status" value="1"/>
</dbReference>
<feature type="domain" description="Nucleoside phosphorylase" evidence="3">
    <location>
        <begin position="3"/>
        <end position="219"/>
    </location>
</feature>
<dbReference type="SUPFAM" id="SSF53167">
    <property type="entry name" value="Purine and uridine phosphorylases"/>
    <property type="match status" value="1"/>
</dbReference>
<gene>
    <name evidence="4" type="ORF">DYP60_06210</name>
</gene>
<evidence type="ECO:0000313" key="4">
    <source>
        <dbReference type="EMBL" id="RFU95215.1"/>
    </source>
</evidence>
<organism evidence="4 5">
    <name type="scientific">Sphaerochaeta halotolerans</name>
    <dbReference type="NCBI Taxonomy" id="2293840"/>
    <lineage>
        <taxon>Bacteria</taxon>
        <taxon>Pseudomonadati</taxon>
        <taxon>Spirochaetota</taxon>
        <taxon>Spirochaetia</taxon>
        <taxon>Spirochaetales</taxon>
        <taxon>Sphaerochaetaceae</taxon>
        <taxon>Sphaerochaeta</taxon>
    </lineage>
</organism>
<sequence length="239" mass="25607">MKAIIGGTGVDTLEGIDSERQVVNTPYGDVALFVGKGKDASLVFLPRHGSDHSILPHLINYRANVKALEILGVTHAIGIYAVGSITEKLAPGKVGLVSDFVDLSSGREHTFYTGGERGVVHTSMDEVFDATLKAKILKEDESLLDSGVYICTNGPRLETPAEIRYLRCIGGDIVGMTLATEVSLLREANISTLALAYSINWAAGIEHEHVTFITDEQIASLKGSMTELCCNVLQSSSSK</sequence>